<dbReference type="Gene3D" id="3.40.50.720">
    <property type="entry name" value="NAD(P)-binding Rossmann-like Domain"/>
    <property type="match status" value="1"/>
</dbReference>
<protein>
    <submittedName>
        <fullName evidence="5">Chaperonin 10-like protein</fullName>
    </submittedName>
</protein>
<feature type="region of interest" description="Disordered" evidence="3">
    <location>
        <begin position="347"/>
        <end position="383"/>
    </location>
</feature>
<reference evidence="5" key="2">
    <citation type="submission" date="2023-05" db="EMBL/GenBank/DDBJ databases">
        <authorList>
            <consortium name="Lawrence Berkeley National Laboratory"/>
            <person name="Steindorff A."/>
            <person name="Hensen N."/>
            <person name="Bonometti L."/>
            <person name="Westerberg I."/>
            <person name="Brannstrom I.O."/>
            <person name="Guillou S."/>
            <person name="Cros-Aarteil S."/>
            <person name="Calhoun S."/>
            <person name="Haridas S."/>
            <person name="Kuo A."/>
            <person name="Mondo S."/>
            <person name="Pangilinan J."/>
            <person name="Riley R."/>
            <person name="Labutti K."/>
            <person name="Andreopoulos B."/>
            <person name="Lipzen A."/>
            <person name="Chen C."/>
            <person name="Yanf M."/>
            <person name="Daum C."/>
            <person name="Ng V."/>
            <person name="Clum A."/>
            <person name="Ohm R."/>
            <person name="Martin F."/>
            <person name="Silar P."/>
            <person name="Natvig D."/>
            <person name="Lalanne C."/>
            <person name="Gautier V."/>
            <person name="Ament-Velasquez S.L."/>
            <person name="Kruys A."/>
            <person name="Hutchinson M.I."/>
            <person name="Powell A.J."/>
            <person name="Barry K."/>
            <person name="Miller A.N."/>
            <person name="Grigoriev I.V."/>
            <person name="Debuchy R."/>
            <person name="Gladieux P."/>
            <person name="Thoren M.H."/>
            <person name="Johannesson H."/>
        </authorList>
    </citation>
    <scope>NUCLEOTIDE SEQUENCE</scope>
    <source>
        <strain evidence="5">CBS 538.74</strain>
    </source>
</reference>
<keyword evidence="6" id="KW-1185">Reference proteome</keyword>
<name>A0AAN6ZZI9_9PEZI</name>
<dbReference type="Gene3D" id="3.90.180.10">
    <property type="entry name" value="Medium-chain alcohol dehydrogenases, catalytic domain"/>
    <property type="match status" value="1"/>
</dbReference>
<dbReference type="InterPro" id="IPR047122">
    <property type="entry name" value="Trans-enoyl_RdTase-like"/>
</dbReference>
<feature type="compositionally biased region" description="Polar residues" evidence="3">
    <location>
        <begin position="370"/>
        <end position="379"/>
    </location>
</feature>
<reference evidence="5" key="1">
    <citation type="journal article" date="2023" name="Mol. Phylogenet. Evol.">
        <title>Genome-scale phylogeny and comparative genomics of the fungal order Sordariales.</title>
        <authorList>
            <person name="Hensen N."/>
            <person name="Bonometti L."/>
            <person name="Westerberg I."/>
            <person name="Brannstrom I.O."/>
            <person name="Guillou S."/>
            <person name="Cros-Aarteil S."/>
            <person name="Calhoun S."/>
            <person name="Haridas S."/>
            <person name="Kuo A."/>
            <person name="Mondo S."/>
            <person name="Pangilinan J."/>
            <person name="Riley R."/>
            <person name="LaButti K."/>
            <person name="Andreopoulos B."/>
            <person name="Lipzen A."/>
            <person name="Chen C."/>
            <person name="Yan M."/>
            <person name="Daum C."/>
            <person name="Ng V."/>
            <person name="Clum A."/>
            <person name="Steindorff A."/>
            <person name="Ohm R.A."/>
            <person name="Martin F."/>
            <person name="Silar P."/>
            <person name="Natvig D.O."/>
            <person name="Lalanne C."/>
            <person name="Gautier V."/>
            <person name="Ament-Velasquez S.L."/>
            <person name="Kruys A."/>
            <person name="Hutchinson M.I."/>
            <person name="Powell A.J."/>
            <person name="Barry K."/>
            <person name="Miller A.N."/>
            <person name="Grigoriev I.V."/>
            <person name="Debuchy R."/>
            <person name="Gladieux P."/>
            <person name="Hiltunen Thoren M."/>
            <person name="Johannesson H."/>
        </authorList>
    </citation>
    <scope>NUCLEOTIDE SEQUENCE</scope>
    <source>
        <strain evidence="5">CBS 538.74</strain>
    </source>
</reference>
<dbReference type="GO" id="GO:0016651">
    <property type="term" value="F:oxidoreductase activity, acting on NAD(P)H"/>
    <property type="evidence" value="ECO:0007669"/>
    <property type="project" value="InterPro"/>
</dbReference>
<dbReference type="InterPro" id="IPR052585">
    <property type="entry name" value="Lipid_raft_assoc_Zn_ADH"/>
</dbReference>
<sequence length="474" mass="51978">MSDTSFLRRVWLRQPLTDSKVDGLQPVIHEQSQDQPPAIPETQTVLLLHEARQPYRLTDSYPVPELRDDREILVRTQAIGLTPVDWKAPDFNFAIPVLPHISGRESAGEVVLNSSRASRFKVGDRVLAISTDYRDLRKAAYQQYAIAFDYNTVRLPSTLSPEEGSTLGVAFVAAALALGVCMGLDFSSVLDGPDLYTLLRELPPDSLAADIRNECLDGLRAHDRAQPGDWLAIWGGSSTSANLTLQLARLAGLRTIAVADKAKHGLRLSAPDRAARPDLLVDSHDPSRAVAIIRANMKQQQQQQQQQHEGGGEKRRRTPLRFGIDTRGRESAGWLMQALLLLGPEEGETTTTTTTAQPPPSPPATPHYDYSNSESGTDGHQQHHQLSAHLVGLTGLPKQQPEDVVFHTVPIKLFHEVPAVGEALVEWLERLLEKGLVTPPEIIGVQHGLGSVNRGLDRMRKGEISGGKLVVRVG</sequence>
<dbReference type="AlphaFoldDB" id="A0AAN6ZZI9"/>
<accession>A0AAN6ZZI9</accession>
<organism evidence="5 6">
    <name type="scientific">Chaetomidium leptoderma</name>
    <dbReference type="NCBI Taxonomy" id="669021"/>
    <lineage>
        <taxon>Eukaryota</taxon>
        <taxon>Fungi</taxon>
        <taxon>Dikarya</taxon>
        <taxon>Ascomycota</taxon>
        <taxon>Pezizomycotina</taxon>
        <taxon>Sordariomycetes</taxon>
        <taxon>Sordariomycetidae</taxon>
        <taxon>Sordariales</taxon>
        <taxon>Chaetomiaceae</taxon>
        <taxon>Chaetomidium</taxon>
    </lineage>
</organism>
<evidence type="ECO:0000313" key="6">
    <source>
        <dbReference type="Proteomes" id="UP001302745"/>
    </source>
</evidence>
<evidence type="ECO:0000256" key="3">
    <source>
        <dbReference type="SAM" id="MobiDB-lite"/>
    </source>
</evidence>
<feature type="domain" description="Alcohol dehydrogenase-like N-terminal" evidence="4">
    <location>
        <begin position="69"/>
        <end position="128"/>
    </location>
</feature>
<gene>
    <name evidence="5" type="ORF">C8A00DRAFT_39931</name>
</gene>
<evidence type="ECO:0000259" key="4">
    <source>
        <dbReference type="Pfam" id="PF08240"/>
    </source>
</evidence>
<dbReference type="InterPro" id="IPR011032">
    <property type="entry name" value="GroES-like_sf"/>
</dbReference>
<dbReference type="PANTHER" id="PTHR43482">
    <property type="entry name" value="PROTEIN AST1-RELATED"/>
    <property type="match status" value="1"/>
</dbReference>
<evidence type="ECO:0000313" key="5">
    <source>
        <dbReference type="EMBL" id="KAK4157790.1"/>
    </source>
</evidence>
<evidence type="ECO:0000256" key="2">
    <source>
        <dbReference type="ARBA" id="ARBA00023002"/>
    </source>
</evidence>
<dbReference type="PANTHER" id="PTHR43482:SF2">
    <property type="entry name" value="ZINC-BINDING DEHYDROGENASE FAMILY, PUTATIVE (AFU_ORTHOLOGUE AFUA_3G15030)-RELATED"/>
    <property type="match status" value="1"/>
</dbReference>
<keyword evidence="2" id="KW-0560">Oxidoreductase</keyword>
<dbReference type="Pfam" id="PF08240">
    <property type="entry name" value="ADH_N"/>
    <property type="match status" value="1"/>
</dbReference>
<dbReference type="EMBL" id="MU856846">
    <property type="protein sequence ID" value="KAK4157790.1"/>
    <property type="molecule type" value="Genomic_DNA"/>
</dbReference>
<dbReference type="CDD" id="cd08249">
    <property type="entry name" value="enoyl_reductase_like"/>
    <property type="match status" value="1"/>
</dbReference>
<feature type="region of interest" description="Disordered" evidence="3">
    <location>
        <begin position="296"/>
        <end position="318"/>
    </location>
</feature>
<comment type="caution">
    <text evidence="5">The sequence shown here is derived from an EMBL/GenBank/DDBJ whole genome shotgun (WGS) entry which is preliminary data.</text>
</comment>
<dbReference type="InterPro" id="IPR013154">
    <property type="entry name" value="ADH-like_N"/>
</dbReference>
<evidence type="ECO:0000256" key="1">
    <source>
        <dbReference type="ARBA" id="ARBA00008072"/>
    </source>
</evidence>
<proteinExistence type="inferred from homology"/>
<comment type="similarity">
    <text evidence="1">Belongs to the zinc-containing alcohol dehydrogenase family.</text>
</comment>
<dbReference type="SUPFAM" id="SSF50129">
    <property type="entry name" value="GroES-like"/>
    <property type="match status" value="1"/>
</dbReference>
<dbReference type="Proteomes" id="UP001302745">
    <property type="component" value="Unassembled WGS sequence"/>
</dbReference>